<evidence type="ECO:0000256" key="1">
    <source>
        <dbReference type="ARBA" id="ARBA00022448"/>
    </source>
</evidence>
<comment type="caution">
    <text evidence="5">The sequence shown here is derived from an EMBL/GenBank/DDBJ whole genome shotgun (WGS) entry which is preliminary data.</text>
</comment>
<keyword evidence="6" id="KW-1185">Reference proteome</keyword>
<protein>
    <submittedName>
        <fullName evidence="5">G8979 protein</fullName>
    </submittedName>
</protein>
<keyword evidence="4" id="KW-0812">Transmembrane</keyword>
<keyword evidence="4" id="KW-0472">Membrane</keyword>
<keyword evidence="4" id="KW-1133">Transmembrane helix</keyword>
<dbReference type="PANTHER" id="PTHR36838">
    <property type="entry name" value="AUXIN EFFLUX CARRIER FAMILY PROTEIN"/>
    <property type="match status" value="1"/>
</dbReference>
<proteinExistence type="predicted"/>
<evidence type="ECO:0000313" key="6">
    <source>
        <dbReference type="Proteomes" id="UP001497392"/>
    </source>
</evidence>
<feature type="compositionally biased region" description="Low complexity" evidence="3">
    <location>
        <begin position="510"/>
        <end position="523"/>
    </location>
</feature>
<dbReference type="Pfam" id="PF02493">
    <property type="entry name" value="MORN"/>
    <property type="match status" value="3"/>
</dbReference>
<feature type="transmembrane region" description="Helical" evidence="4">
    <location>
        <begin position="448"/>
        <end position="468"/>
    </location>
</feature>
<feature type="transmembrane region" description="Helical" evidence="4">
    <location>
        <begin position="65"/>
        <end position="83"/>
    </location>
</feature>
<evidence type="ECO:0000256" key="2">
    <source>
        <dbReference type="ARBA" id="ARBA00022737"/>
    </source>
</evidence>
<name>A0ABP1G1R5_9CHLO</name>
<dbReference type="Proteomes" id="UP001497392">
    <property type="component" value="Unassembled WGS sequence"/>
</dbReference>
<dbReference type="SUPFAM" id="SSF82185">
    <property type="entry name" value="Histone H3 K4-specific methyltransferase SET7/9 N-terminal domain"/>
    <property type="match status" value="1"/>
</dbReference>
<feature type="transmembrane region" description="Helical" evidence="4">
    <location>
        <begin position="125"/>
        <end position="144"/>
    </location>
</feature>
<dbReference type="Gene3D" id="2.20.110.10">
    <property type="entry name" value="Histone H3 K4-specific methyltransferase SET7/9 N-terminal domain"/>
    <property type="match status" value="2"/>
</dbReference>
<gene>
    <name evidence="5" type="primary">g8979</name>
    <name evidence="5" type="ORF">VP750_LOCUS8062</name>
</gene>
<dbReference type="PANTHER" id="PTHR36838:SF3">
    <property type="entry name" value="TRANSPORTER AUXIN EFFLUX CARRIER EC FAMILY"/>
    <property type="match status" value="1"/>
</dbReference>
<organism evidence="5 6">
    <name type="scientific">Coccomyxa viridis</name>
    <dbReference type="NCBI Taxonomy" id="1274662"/>
    <lineage>
        <taxon>Eukaryota</taxon>
        <taxon>Viridiplantae</taxon>
        <taxon>Chlorophyta</taxon>
        <taxon>core chlorophytes</taxon>
        <taxon>Trebouxiophyceae</taxon>
        <taxon>Trebouxiophyceae incertae sedis</taxon>
        <taxon>Coccomyxaceae</taxon>
        <taxon>Coccomyxa</taxon>
    </lineage>
</organism>
<dbReference type="EMBL" id="CAXHTA020000016">
    <property type="protein sequence ID" value="CAL5226156.1"/>
    <property type="molecule type" value="Genomic_DNA"/>
</dbReference>
<reference evidence="5 6" key="1">
    <citation type="submission" date="2024-06" db="EMBL/GenBank/DDBJ databases">
        <authorList>
            <person name="Kraege A."/>
            <person name="Thomma B."/>
        </authorList>
    </citation>
    <scope>NUCLEOTIDE SEQUENCE [LARGE SCALE GENOMIC DNA]</scope>
</reference>
<keyword evidence="2" id="KW-0677">Repeat</keyword>
<feature type="transmembrane region" description="Helical" evidence="4">
    <location>
        <begin position="342"/>
        <end position="362"/>
    </location>
</feature>
<feature type="transmembrane region" description="Helical" evidence="4">
    <location>
        <begin position="406"/>
        <end position="428"/>
    </location>
</feature>
<sequence length="559" mass="59051">MLHATIKSLVEAGVLIGAGAFAANLGVFNSLDLQIGYKVAAYATLPALALQVLSVPGVLFSEVAFIAGVSLTAAALSAALGWLSHRKRRGLEQALLTGCSVGVALGTWSLPFIEAAFGVHGLRFALIWDMADLLAVFGISYLVMMAGGSPPPALYEHADGGRYKGEWLGPRKQGLGTYTYPSGGQYQGMWRNNLKEGYGVYTFPKGGWYEGEWLDGDRHGSGVRLMRNGSIKAGRWDKGQLDRAMDPLECAVAVSAAQRAAQAARRLRVSTGGLRDALMNVASQPVLWAGLAGIWLSASGTAMPRMVDIVSGALASAHTPLVLLCAGLWLRESRPKGVLPGDTARVLALRAVPLLLAAAAAAVSFPAYAWQAAVVGLCALSPLPDAARQHAKQARLNDAFPLSLHWLTRSLSLVALPILALVFAALSLPPMTTADLAQPPLLPASPVSFALLAAAGAWALLCLMHVRVQRDRVRAGPRAPKGAVRMSLQGPAPPVTIIESSNTQQEEAGESSVEGSSMGSEDGSGTERKSNRRRDRHCGIEACKPYRGHLMHRISSGQE</sequence>
<dbReference type="InterPro" id="IPR003409">
    <property type="entry name" value="MORN"/>
</dbReference>
<feature type="transmembrane region" description="Helical" evidence="4">
    <location>
        <begin position="309"/>
        <end position="330"/>
    </location>
</feature>
<evidence type="ECO:0000313" key="5">
    <source>
        <dbReference type="EMBL" id="CAL5226156.1"/>
    </source>
</evidence>
<evidence type="ECO:0000256" key="4">
    <source>
        <dbReference type="SAM" id="Phobius"/>
    </source>
</evidence>
<feature type="transmembrane region" description="Helical" evidence="4">
    <location>
        <begin position="39"/>
        <end position="59"/>
    </location>
</feature>
<dbReference type="SMART" id="SM00698">
    <property type="entry name" value="MORN"/>
    <property type="match status" value="3"/>
</dbReference>
<evidence type="ECO:0000256" key="3">
    <source>
        <dbReference type="SAM" id="MobiDB-lite"/>
    </source>
</evidence>
<keyword evidence="1" id="KW-0813">Transport</keyword>
<feature type="region of interest" description="Disordered" evidence="3">
    <location>
        <begin position="474"/>
        <end position="540"/>
    </location>
</feature>
<accession>A0ABP1G1R5</accession>
<feature type="transmembrane region" description="Helical" evidence="4">
    <location>
        <begin position="6"/>
        <end position="27"/>
    </location>
</feature>
<feature type="transmembrane region" description="Helical" evidence="4">
    <location>
        <begin position="95"/>
        <end position="113"/>
    </location>
</feature>